<dbReference type="RefSeq" id="WP_168548701.1">
    <property type="nucleotide sequence ID" value="NZ_JAAXPR010000004.1"/>
</dbReference>
<dbReference type="Proteomes" id="UP000522720">
    <property type="component" value="Unassembled WGS sequence"/>
</dbReference>
<evidence type="ECO:0000256" key="1">
    <source>
        <dbReference type="ARBA" id="ARBA00007257"/>
    </source>
</evidence>
<evidence type="ECO:0000313" key="7">
    <source>
        <dbReference type="Proteomes" id="UP000522720"/>
    </source>
</evidence>
<comment type="similarity">
    <text evidence="1">Belongs to the serine-aspartate repeat-containing protein (SDr) family.</text>
</comment>
<keyword evidence="7" id="KW-1185">Reference proteome</keyword>
<keyword evidence="4" id="KW-0472">Membrane</keyword>
<dbReference type="Gene3D" id="2.60.40.10">
    <property type="entry name" value="Immunoglobulins"/>
    <property type="match status" value="2"/>
</dbReference>
<keyword evidence="3" id="KW-0732">Signal</keyword>
<evidence type="ECO:0000259" key="5">
    <source>
        <dbReference type="Pfam" id="PF17802"/>
    </source>
</evidence>
<dbReference type="PANTHER" id="PTHR36108:SF13">
    <property type="entry name" value="COLOSSIN-B-RELATED"/>
    <property type="match status" value="1"/>
</dbReference>
<dbReference type="Pfam" id="PF17802">
    <property type="entry name" value="SpaA"/>
    <property type="match status" value="1"/>
</dbReference>
<keyword evidence="4" id="KW-1133">Transmembrane helix</keyword>
<feature type="transmembrane region" description="Helical" evidence="4">
    <location>
        <begin position="245"/>
        <end position="269"/>
    </location>
</feature>
<dbReference type="AlphaFoldDB" id="A0A7X6MX22"/>
<sequence length="277" mass="30789">MKKMISVLTLVLGIFLFLRPVAAETANLPITIQLDKQTQAGQVHLLVWKVDSTNSADTLYQLSNEELSQRYGKPFVTPTNDEKAQIVLTDLPDGHYYVRQAETNAGKHLVPFFIDVPKHAGQTINAKHQVEPQSKLGGYRFRKVSSQGGRLAGALFQVFQVNDSGQEEAIQRSGQDYVVMSDAEGNVEVSNLPFGRYLLREIKAPTGYQQLKEAIPFEITDYSNQESPKTIVNRPKKQPKIVVPYTGNAVVIGVIVAGFTTFLVGYYLVSSREKDEA</sequence>
<keyword evidence="2" id="KW-0964">Secreted</keyword>
<name>A0A7X6MX22_9STRE</name>
<dbReference type="EMBL" id="JAAXPR010000004">
    <property type="protein sequence ID" value="NKZ19947.1"/>
    <property type="molecule type" value="Genomic_DNA"/>
</dbReference>
<protein>
    <recommendedName>
        <fullName evidence="5">SpaA-like prealbumin fold domain-containing protein</fullName>
    </recommendedName>
</protein>
<proteinExistence type="inferred from homology"/>
<dbReference type="InterPro" id="IPR013783">
    <property type="entry name" value="Ig-like_fold"/>
</dbReference>
<comment type="caution">
    <text evidence="6">The sequence shown here is derived from an EMBL/GenBank/DDBJ whole genome shotgun (WGS) entry which is preliminary data.</text>
</comment>
<evidence type="ECO:0000256" key="4">
    <source>
        <dbReference type="SAM" id="Phobius"/>
    </source>
</evidence>
<evidence type="ECO:0000256" key="2">
    <source>
        <dbReference type="ARBA" id="ARBA00022525"/>
    </source>
</evidence>
<reference evidence="6 7" key="1">
    <citation type="submission" date="2020-04" db="EMBL/GenBank/DDBJ databases">
        <title>MicrobeNet Type strains.</title>
        <authorList>
            <person name="Nicholson A.C."/>
        </authorList>
    </citation>
    <scope>NUCLEOTIDE SEQUENCE [LARGE SCALE GENOMIC DNA]</scope>
    <source>
        <strain evidence="6 7">CCUG 69612</strain>
    </source>
</reference>
<gene>
    <name evidence="6" type="ORF">HF992_03645</name>
</gene>
<dbReference type="PANTHER" id="PTHR36108">
    <property type="entry name" value="COLOSSIN-B-RELATED"/>
    <property type="match status" value="1"/>
</dbReference>
<organism evidence="6 7">
    <name type="scientific">Streptococcus ovuberis</name>
    <dbReference type="NCBI Taxonomy" id="1936207"/>
    <lineage>
        <taxon>Bacteria</taxon>
        <taxon>Bacillati</taxon>
        <taxon>Bacillota</taxon>
        <taxon>Bacilli</taxon>
        <taxon>Lactobacillales</taxon>
        <taxon>Streptococcaceae</taxon>
        <taxon>Streptococcus</taxon>
    </lineage>
</organism>
<evidence type="ECO:0000256" key="3">
    <source>
        <dbReference type="ARBA" id="ARBA00022729"/>
    </source>
</evidence>
<keyword evidence="4" id="KW-0812">Transmembrane</keyword>
<evidence type="ECO:0000313" key="6">
    <source>
        <dbReference type="EMBL" id="NKZ19947.1"/>
    </source>
</evidence>
<accession>A0A7X6MX22</accession>
<feature type="domain" description="SpaA-like prealbumin fold" evidence="5">
    <location>
        <begin position="139"/>
        <end position="223"/>
    </location>
</feature>
<dbReference type="InterPro" id="IPR041033">
    <property type="entry name" value="SpaA_PFL_dom_1"/>
</dbReference>